<dbReference type="Gramene" id="Zm00001eb139470_T001">
    <property type="protein sequence ID" value="Zm00001eb139470_P001"/>
    <property type="gene ID" value="Zm00001eb139470"/>
</dbReference>
<evidence type="ECO:0000256" key="2">
    <source>
        <dbReference type="ARBA" id="ARBA00023163"/>
    </source>
</evidence>
<reference evidence="4" key="1">
    <citation type="submission" date="2014-04" db="EMBL/GenBank/DDBJ databases">
        <title>The Maize TFome - Development of a transcription factor open reading frame collection for functional genomics.</title>
        <authorList>
            <person name="Burdo B."/>
            <person name="Gray J."/>
            <person name="Goetting-Minesky M.P."/>
            <person name="Wittler B."/>
            <person name="Hunt M."/>
            <person name="Li T."/>
            <person name="Velliquette D."/>
            <person name="Thomas J."/>
            <person name="Gentzel I."/>
            <person name="Dos Santos Brito M."/>
            <person name="Mejia-Guerra M.K."/>
            <person name="Connolly L.N."/>
            <person name="Qaisi D."/>
            <person name="Li W."/>
            <person name="Casas M.I."/>
            <person name="Doseff A.I."/>
            <person name="Grotewold E."/>
        </authorList>
    </citation>
    <scope>NUCLEOTIDE SEQUENCE</scope>
</reference>
<feature type="short sequence motif" description="VHIID" evidence="3">
    <location>
        <begin position="230"/>
        <end position="234"/>
    </location>
</feature>
<evidence type="ECO:0000313" key="6">
    <source>
        <dbReference type="EnsemblPlants" id="Zm00001eb139470_P001"/>
    </source>
</evidence>
<evidence type="ECO:0000256" key="1">
    <source>
        <dbReference type="ARBA" id="ARBA00023015"/>
    </source>
</evidence>
<dbReference type="ExpressionAtlas" id="A0A060D570">
    <property type="expression patterns" value="baseline"/>
</dbReference>
<keyword evidence="7" id="KW-1185">Reference proteome</keyword>
<dbReference type="HOGENOM" id="CLU_011924_1_0_1"/>
<feature type="region of interest" description="SAW" evidence="3">
    <location>
        <begin position="422"/>
        <end position="489"/>
    </location>
</feature>
<sequence length="492" mass="52614">MGTMSYPCSPLIPFPTQHEDMGSYLLWSPQAVIPLENGVMCDGDAGSSPDHHQQQDHDELMNMLLQEANVLLLQDELSSGDPSSDGFDQRLLVGQGNGGLLLGLGVQEEVMEESSLGDLLVAGARAVESRDTISASAILSRIDAIIPGVGVPYNGSCHRAAVDHLARYFAQGLRSRMSGECRPTADAPAPLGRKWMAADRILQELSPFAKFAHFTANQAILEGTADDAAVHVVDLNVGEGAQWASLMSDLARHGSRRKPFRLTEAVVTADADADAHRMAATARRLSEFADSLGLPFQYGSLRVRSDEDLHGFATSCCSCSVVVSCDTTDIRSYSSLTKLLAGIVRILRPKLVVTTEEELLRAGRNHPGAAAITFAGFFREALQHFGAVLESLASCFRDAGYGACLGLVEREALGPTIQDAVGQYQCAGSVTGGASLELEGFRAREMSSFSVAQGRMLAGLFSGFGVVHGDGRLALCWKSRPLTSVSVWTPVW</sequence>
<dbReference type="Proteomes" id="UP000007305">
    <property type="component" value="Chromosome 3"/>
</dbReference>
<dbReference type="GO" id="GO:0005634">
    <property type="term" value="C:nucleus"/>
    <property type="evidence" value="ECO:0000318"/>
    <property type="project" value="GO_Central"/>
</dbReference>
<dbReference type="PROSITE" id="PS50985">
    <property type="entry name" value="GRAS"/>
    <property type="match status" value="1"/>
</dbReference>
<dbReference type="PaxDb" id="4577-GRMZM2G146018_P01"/>
<proteinExistence type="inferred from homology"/>
<dbReference type="AlphaFoldDB" id="A0A060D570"/>
<reference evidence="5 7" key="2">
    <citation type="submission" date="2015-12" db="EMBL/GenBank/DDBJ databases">
        <title>Update maize B73 reference genome by single molecule sequencing technologies.</title>
        <authorList>
            <consortium name="Maize Genome Sequencing Project"/>
            <person name="Ware D."/>
        </authorList>
    </citation>
    <scope>NUCLEOTIDE SEQUENCE [LARGE SCALE GENOMIC DNA]</scope>
    <source>
        <strain evidence="7">cv. B73</strain>
        <tissue evidence="5">Seedling</tissue>
    </source>
</reference>
<dbReference type="GO" id="GO:0043565">
    <property type="term" value="F:sequence-specific DNA binding"/>
    <property type="evidence" value="ECO:0000318"/>
    <property type="project" value="GO_Central"/>
</dbReference>
<evidence type="ECO:0000313" key="7">
    <source>
        <dbReference type="Proteomes" id="UP000007305"/>
    </source>
</evidence>
<dbReference type="EMBL" id="CM007649">
    <property type="protein sequence ID" value="ONM34075.1"/>
    <property type="molecule type" value="Genomic_DNA"/>
</dbReference>
<dbReference type="eggNOG" id="ENOG502RSU3">
    <property type="taxonomic scope" value="Eukaryota"/>
</dbReference>
<dbReference type="EMBL" id="KJ726968">
    <property type="protein sequence ID" value="AIB04459.1"/>
    <property type="molecule type" value="Genomic_DNA"/>
</dbReference>
<feature type="region of interest" description="VHIID" evidence="3">
    <location>
        <begin position="199"/>
        <end position="264"/>
    </location>
</feature>
<name>A0A060D570_MAIZE</name>
<evidence type="ECO:0000256" key="3">
    <source>
        <dbReference type="PROSITE-ProRule" id="PRU01191"/>
    </source>
</evidence>
<keyword evidence="1" id="KW-0805">Transcription regulation</keyword>
<reference evidence="6" key="4">
    <citation type="submission" date="2021-05" db="UniProtKB">
        <authorList>
            <consortium name="EnsemblPlants"/>
        </authorList>
    </citation>
    <scope>IDENTIFICATION</scope>
    <source>
        <strain evidence="6">cv. B73</strain>
    </source>
</reference>
<organism evidence="4">
    <name type="scientific">Zea mays</name>
    <name type="common">Maize</name>
    <dbReference type="NCBI Taxonomy" id="4577"/>
    <lineage>
        <taxon>Eukaryota</taxon>
        <taxon>Viridiplantae</taxon>
        <taxon>Streptophyta</taxon>
        <taxon>Embryophyta</taxon>
        <taxon>Tracheophyta</taxon>
        <taxon>Spermatophyta</taxon>
        <taxon>Magnoliopsida</taxon>
        <taxon>Liliopsida</taxon>
        <taxon>Poales</taxon>
        <taxon>Poaceae</taxon>
        <taxon>PACMAD clade</taxon>
        <taxon>Panicoideae</taxon>
        <taxon>Andropogonodae</taxon>
        <taxon>Andropogoneae</taxon>
        <taxon>Tripsacinae</taxon>
        <taxon>Zea</taxon>
    </lineage>
</organism>
<dbReference type="Pfam" id="PF03514">
    <property type="entry name" value="GRAS"/>
    <property type="match status" value="1"/>
</dbReference>
<dbReference type="OMA" id="SVSLWCP"/>
<accession>A0A060D570</accession>
<dbReference type="GO" id="GO:0003700">
    <property type="term" value="F:DNA-binding transcription factor activity"/>
    <property type="evidence" value="ECO:0000318"/>
    <property type="project" value="GO_Central"/>
</dbReference>
<evidence type="ECO:0000313" key="4">
    <source>
        <dbReference type="EMBL" id="AIB04459.1"/>
    </source>
</evidence>
<comment type="caution">
    <text evidence="3">Lacks conserved residue(s) required for the propagation of feature annotation.</text>
</comment>
<comment type="similarity">
    <text evidence="3">Belongs to the GRAS family.</text>
</comment>
<dbReference type="PANTHER" id="PTHR31636">
    <property type="entry name" value="OSJNBA0084A10.13 PROTEIN-RELATED"/>
    <property type="match status" value="1"/>
</dbReference>
<evidence type="ECO:0000313" key="5">
    <source>
        <dbReference type="EMBL" id="ONM34075.1"/>
    </source>
</evidence>
<dbReference type="GO" id="GO:0006355">
    <property type="term" value="P:regulation of DNA-templated transcription"/>
    <property type="evidence" value="ECO:0000318"/>
    <property type="project" value="GO_Central"/>
</dbReference>
<protein>
    <submittedName>
        <fullName evidence="4">GRAS transcription factor</fullName>
    </submittedName>
    <submittedName>
        <fullName evidence="5">Scarecrow-like protein 26</fullName>
    </submittedName>
</protein>
<dbReference type="SMR" id="A0A060D570"/>
<feature type="non-terminal residue" evidence="4">
    <location>
        <position position="492"/>
    </location>
</feature>
<dbReference type="InterPro" id="IPR005202">
    <property type="entry name" value="TF_GRAS"/>
</dbReference>
<reference evidence="6" key="3">
    <citation type="submission" date="2019-07" db="EMBL/GenBank/DDBJ databases">
        <authorList>
            <person name="Seetharam A."/>
            <person name="Woodhouse M."/>
            <person name="Cannon E."/>
        </authorList>
    </citation>
    <scope>NUCLEOTIDE SEQUENCE [LARGE SCALE GENOMIC DNA]</scope>
    <source>
        <strain evidence="6">cv. B73</strain>
    </source>
</reference>
<dbReference type="EnsemblPlants" id="Zm00001eb139470_T001">
    <property type="protein sequence ID" value="Zm00001eb139470_P001"/>
    <property type="gene ID" value="Zm00001eb139470"/>
</dbReference>
<keyword evidence="2" id="KW-0804">Transcription</keyword>
<gene>
    <name evidence="4" type="primary">GRAS5</name>
    <name evidence="5" type="ORF">ZEAMMB73_Zm00001d041919</name>
</gene>
<feature type="region of interest" description="Leucine repeat II (LRII)" evidence="3">
    <location>
        <begin position="280"/>
        <end position="312"/>
    </location>
</feature>